<sequence>MLSAEADHTILPNWYVSGLFQVVTDSSSRRTTGEITSYNAEHFAQTSITGEVGDNGDVNITVTATRKIQITPAHILSGSGKARRFFARFVTSKIFKQRPGSGMILISARHFSPYFLLSPHNLHLTRQ</sequence>
<comment type="caution">
    <text evidence="1">The sequence shown here is derived from an EMBL/GenBank/DDBJ whole genome shotgun (WGS) entry which is preliminary data.</text>
</comment>
<dbReference type="AlphaFoldDB" id="A0AAD6TK46"/>
<accession>A0AAD6TK46</accession>
<name>A0AAD6TK46_9AGAR</name>
<organism evidence="1 2">
    <name type="scientific">Mycena alexandri</name>
    <dbReference type="NCBI Taxonomy" id="1745969"/>
    <lineage>
        <taxon>Eukaryota</taxon>
        <taxon>Fungi</taxon>
        <taxon>Dikarya</taxon>
        <taxon>Basidiomycota</taxon>
        <taxon>Agaricomycotina</taxon>
        <taxon>Agaricomycetes</taxon>
        <taxon>Agaricomycetidae</taxon>
        <taxon>Agaricales</taxon>
        <taxon>Marasmiineae</taxon>
        <taxon>Mycenaceae</taxon>
        <taxon>Mycena</taxon>
    </lineage>
</organism>
<protein>
    <submittedName>
        <fullName evidence="1">Uncharacterized protein</fullName>
    </submittedName>
</protein>
<evidence type="ECO:0000313" key="1">
    <source>
        <dbReference type="EMBL" id="KAJ7046785.1"/>
    </source>
</evidence>
<keyword evidence="2" id="KW-1185">Reference proteome</keyword>
<evidence type="ECO:0000313" key="2">
    <source>
        <dbReference type="Proteomes" id="UP001218188"/>
    </source>
</evidence>
<dbReference type="Proteomes" id="UP001218188">
    <property type="component" value="Unassembled WGS sequence"/>
</dbReference>
<reference evidence="1" key="1">
    <citation type="submission" date="2023-03" db="EMBL/GenBank/DDBJ databases">
        <title>Massive genome expansion in bonnet fungi (Mycena s.s.) driven by repeated elements and novel gene families across ecological guilds.</title>
        <authorList>
            <consortium name="Lawrence Berkeley National Laboratory"/>
            <person name="Harder C.B."/>
            <person name="Miyauchi S."/>
            <person name="Viragh M."/>
            <person name="Kuo A."/>
            <person name="Thoen E."/>
            <person name="Andreopoulos B."/>
            <person name="Lu D."/>
            <person name="Skrede I."/>
            <person name="Drula E."/>
            <person name="Henrissat B."/>
            <person name="Morin E."/>
            <person name="Kohler A."/>
            <person name="Barry K."/>
            <person name="LaButti K."/>
            <person name="Morin E."/>
            <person name="Salamov A."/>
            <person name="Lipzen A."/>
            <person name="Mereny Z."/>
            <person name="Hegedus B."/>
            <person name="Baldrian P."/>
            <person name="Stursova M."/>
            <person name="Weitz H."/>
            <person name="Taylor A."/>
            <person name="Grigoriev I.V."/>
            <person name="Nagy L.G."/>
            <person name="Martin F."/>
            <person name="Kauserud H."/>
        </authorList>
    </citation>
    <scope>NUCLEOTIDE SEQUENCE</scope>
    <source>
        <strain evidence="1">CBHHK200</strain>
    </source>
</reference>
<dbReference type="EMBL" id="JARJCM010000002">
    <property type="protein sequence ID" value="KAJ7046785.1"/>
    <property type="molecule type" value="Genomic_DNA"/>
</dbReference>
<proteinExistence type="predicted"/>
<gene>
    <name evidence="1" type="ORF">C8F04DRAFT_210129</name>
</gene>